<organism evidence="2 3">
    <name type="scientific">Psilocybe cf. subviscida</name>
    <dbReference type="NCBI Taxonomy" id="2480587"/>
    <lineage>
        <taxon>Eukaryota</taxon>
        <taxon>Fungi</taxon>
        <taxon>Dikarya</taxon>
        <taxon>Basidiomycota</taxon>
        <taxon>Agaricomycotina</taxon>
        <taxon>Agaricomycetes</taxon>
        <taxon>Agaricomycetidae</taxon>
        <taxon>Agaricales</taxon>
        <taxon>Agaricineae</taxon>
        <taxon>Strophariaceae</taxon>
        <taxon>Psilocybe</taxon>
    </lineage>
</organism>
<evidence type="ECO:0000256" key="1">
    <source>
        <dbReference type="SAM" id="MobiDB-lite"/>
    </source>
</evidence>
<dbReference type="OrthoDB" id="2755069at2759"/>
<feature type="compositionally biased region" description="Basic and acidic residues" evidence="1">
    <location>
        <begin position="234"/>
        <end position="243"/>
    </location>
</feature>
<feature type="compositionally biased region" description="Basic and acidic residues" evidence="1">
    <location>
        <begin position="250"/>
        <end position="282"/>
    </location>
</feature>
<dbReference type="EMBL" id="JAACJJ010000028">
    <property type="protein sequence ID" value="KAF5321450.1"/>
    <property type="molecule type" value="Genomic_DNA"/>
</dbReference>
<feature type="region of interest" description="Disordered" evidence="1">
    <location>
        <begin position="92"/>
        <end position="112"/>
    </location>
</feature>
<feature type="compositionally biased region" description="Polar residues" evidence="1">
    <location>
        <begin position="217"/>
        <end position="232"/>
    </location>
</feature>
<gene>
    <name evidence="2" type="ORF">D9619_001291</name>
</gene>
<protein>
    <submittedName>
        <fullName evidence="2">Uncharacterized protein</fullName>
    </submittedName>
</protein>
<dbReference type="Proteomes" id="UP000567179">
    <property type="component" value="Unassembled WGS sequence"/>
</dbReference>
<dbReference type="AlphaFoldDB" id="A0A8H5BDV7"/>
<accession>A0A8H5BDV7</accession>
<feature type="compositionally biased region" description="Acidic residues" evidence="1">
    <location>
        <begin position="30"/>
        <end position="47"/>
    </location>
</feature>
<feature type="region of interest" description="Disordered" evidence="1">
    <location>
        <begin position="214"/>
        <end position="282"/>
    </location>
</feature>
<comment type="caution">
    <text evidence="2">The sequence shown here is derived from an EMBL/GenBank/DDBJ whole genome shotgun (WGS) entry which is preliminary data.</text>
</comment>
<reference evidence="2 3" key="1">
    <citation type="journal article" date="2020" name="ISME J.">
        <title>Uncovering the hidden diversity of litter-decomposition mechanisms in mushroom-forming fungi.</title>
        <authorList>
            <person name="Floudas D."/>
            <person name="Bentzer J."/>
            <person name="Ahren D."/>
            <person name="Johansson T."/>
            <person name="Persson P."/>
            <person name="Tunlid A."/>
        </authorList>
    </citation>
    <scope>NUCLEOTIDE SEQUENCE [LARGE SCALE GENOMIC DNA]</scope>
    <source>
        <strain evidence="2 3">CBS 101986</strain>
    </source>
</reference>
<keyword evidence="3" id="KW-1185">Reference proteome</keyword>
<feature type="region of interest" description="Disordered" evidence="1">
    <location>
        <begin position="25"/>
        <end position="59"/>
    </location>
</feature>
<evidence type="ECO:0000313" key="2">
    <source>
        <dbReference type="EMBL" id="KAF5321450.1"/>
    </source>
</evidence>
<evidence type="ECO:0000313" key="3">
    <source>
        <dbReference type="Proteomes" id="UP000567179"/>
    </source>
</evidence>
<feature type="compositionally biased region" description="Basic and acidic residues" evidence="1">
    <location>
        <begin position="48"/>
        <end position="59"/>
    </location>
</feature>
<sequence>MLYLVREFNKIFVDGLWLASLNSEPREDESLNGDFQEGADDDMYVDSDNERDGSDLDNDHDLYYVNKKLETQIAKSSEEIEHLKQVVTQLQASNANRSGGPDNNLNDDEMIPRPKTPFNIELEMGLVDDHARYLSVAAFVKETCIKRSVDRTAHWKNIPAMKKSEVFQICRVLPELRRCENDWATEAIMKQYFGNRRKGKYGKKEAVPPPELAYLAKNSQNRDPNGSRQSKASLAREEKERAARQAAKRNAKEKAVAERAKAKTGGKEKGKESARDKNERRK</sequence>
<feature type="compositionally biased region" description="Polar residues" evidence="1">
    <location>
        <begin position="92"/>
        <end position="104"/>
    </location>
</feature>
<name>A0A8H5BDV7_9AGAR</name>
<proteinExistence type="predicted"/>